<evidence type="ECO:0000259" key="3">
    <source>
        <dbReference type="PROSITE" id="PS01031"/>
    </source>
</evidence>
<dbReference type="InterPro" id="IPR002068">
    <property type="entry name" value="A-crystallin/Hsp20_dom"/>
</dbReference>
<gene>
    <name evidence="4" type="ORF">CVU83_01815</name>
</gene>
<evidence type="ECO:0000256" key="2">
    <source>
        <dbReference type="RuleBase" id="RU003616"/>
    </source>
</evidence>
<comment type="caution">
    <text evidence="4">The sequence shown here is derived from an EMBL/GenBank/DDBJ whole genome shotgun (WGS) entry which is preliminary data.</text>
</comment>
<feature type="domain" description="SHSP" evidence="3">
    <location>
        <begin position="28"/>
        <end position="138"/>
    </location>
</feature>
<evidence type="ECO:0000313" key="4">
    <source>
        <dbReference type="EMBL" id="PKM88354.1"/>
    </source>
</evidence>
<evidence type="ECO:0000256" key="1">
    <source>
        <dbReference type="PROSITE-ProRule" id="PRU00285"/>
    </source>
</evidence>
<dbReference type="InterPro" id="IPR008978">
    <property type="entry name" value="HSP20-like_chaperone"/>
</dbReference>
<dbReference type="CDD" id="cd06464">
    <property type="entry name" value="ACD_sHsps-like"/>
    <property type="match status" value="1"/>
</dbReference>
<dbReference type="EMBL" id="PHAH01000019">
    <property type="protein sequence ID" value="PKM88354.1"/>
    <property type="molecule type" value="Genomic_DNA"/>
</dbReference>
<dbReference type="AlphaFoldDB" id="A0A2N2E0U3"/>
<proteinExistence type="inferred from homology"/>
<dbReference type="PROSITE" id="PS01031">
    <property type="entry name" value="SHSP"/>
    <property type="match status" value="1"/>
</dbReference>
<evidence type="ECO:0000313" key="5">
    <source>
        <dbReference type="Proteomes" id="UP000233325"/>
    </source>
</evidence>
<dbReference type="Gene3D" id="2.60.40.790">
    <property type="match status" value="1"/>
</dbReference>
<accession>A0A2N2E0U3</accession>
<organism evidence="4 5">
    <name type="scientific">Candidatus Falkowbacteria bacterium HGW-Falkowbacteria-2</name>
    <dbReference type="NCBI Taxonomy" id="2013769"/>
    <lineage>
        <taxon>Bacteria</taxon>
        <taxon>Candidatus Falkowiibacteriota</taxon>
    </lineage>
</organism>
<comment type="similarity">
    <text evidence="1 2">Belongs to the small heat shock protein (HSP20) family.</text>
</comment>
<dbReference type="PANTHER" id="PTHR11527">
    <property type="entry name" value="HEAT-SHOCK PROTEIN 20 FAMILY MEMBER"/>
    <property type="match status" value="1"/>
</dbReference>
<reference evidence="4 5" key="1">
    <citation type="journal article" date="2017" name="ISME J.">
        <title>Potential for microbial H2 and metal transformations associated with novel bacteria and archaea in deep terrestrial subsurface sediments.</title>
        <authorList>
            <person name="Hernsdorf A.W."/>
            <person name="Amano Y."/>
            <person name="Miyakawa K."/>
            <person name="Ise K."/>
            <person name="Suzuki Y."/>
            <person name="Anantharaman K."/>
            <person name="Probst A."/>
            <person name="Burstein D."/>
            <person name="Thomas B.C."/>
            <person name="Banfield J.F."/>
        </authorList>
    </citation>
    <scope>NUCLEOTIDE SEQUENCE [LARGE SCALE GENOMIC DNA]</scope>
    <source>
        <strain evidence="4">HGW-Falkowbacteria-2</strain>
    </source>
</reference>
<dbReference type="SUPFAM" id="SSF49764">
    <property type="entry name" value="HSP20-like chaperones"/>
    <property type="match status" value="1"/>
</dbReference>
<sequence>MLQFFSGRERHMIAAEDTSAISEWMEKDVASEGQLSVDVYHTDKKIVIQSTIAGAKPEDLKVSLHHDLLTIQGTRSQPQAVAEDNYLYRECYWGPFSRSIILPSEVDSRKVEAKLENGVLTVSLYKIKPENIKIDFKD</sequence>
<name>A0A2N2E0U3_9BACT</name>
<protein>
    <submittedName>
        <fullName evidence="4">Heat-shock protein Hsp20</fullName>
    </submittedName>
</protein>
<dbReference type="Proteomes" id="UP000233325">
    <property type="component" value="Unassembled WGS sequence"/>
</dbReference>
<dbReference type="Pfam" id="PF00011">
    <property type="entry name" value="HSP20"/>
    <property type="match status" value="1"/>
</dbReference>
<dbReference type="InterPro" id="IPR031107">
    <property type="entry name" value="Small_HSP"/>
</dbReference>